<dbReference type="InterPro" id="IPR011990">
    <property type="entry name" value="TPR-like_helical_dom_sf"/>
</dbReference>
<keyword evidence="6" id="KW-0175">Coiled coil</keyword>
<evidence type="ECO:0000256" key="3">
    <source>
        <dbReference type="ARBA" id="ARBA00022737"/>
    </source>
</evidence>
<feature type="chain" id="PRO_5018630669" evidence="8">
    <location>
        <begin position="19"/>
        <end position="618"/>
    </location>
</feature>
<dbReference type="PANTHER" id="PTHR46630:SF1">
    <property type="entry name" value="TETRATRICOPEPTIDE REPEAT PROTEIN 29"/>
    <property type="match status" value="1"/>
</dbReference>
<evidence type="ECO:0000256" key="7">
    <source>
        <dbReference type="SAM" id="Phobius"/>
    </source>
</evidence>
<sequence length="618" mass="71768">MKQKLLCIIFLFLQYAYAQSPSGIDLLKNERQIKKTLYSQPDSAKVYIKQTLNYKGKLHDTIYINMYIGYGIYYHLKNNTDSSLYYYNKALSYSNERKYPKQYARLLRNKAAAYKKRADYDEALKILDLAEEKYRSINDLEGIAIVYGDIASNYNLMLKSEDAIRYLLKSIAILEQKNEKFYIHNVKLSLANTYMNSGNNEFAADLYKEVLKGFQDQRSNKNYALTLLNYGDCLARMKKYNEAKKNISEAISGLEKFNDDDVTAIGYSKLGIIETELNNLTSAEVYHQIAFLKAAKINSVRIVVIASDYLKTLNKLHKYDEAIKIINDVEKFTIKEKANINDKIYFESQKNITYQNNNDKEKALAALKTKLQLMDTLKKADKPICTIVLQQEYQNKYQNRKRKSLKNINTSLKEELDHNKKAAMLPILSLSCILIGVAAICVRKNKKHKRNILHAKKCKDQLLSEYENKKELNRIHKENIDQKQNELTSNISVLATLEGNINSLVNLCKEQPDNIAVENVKSQLQSLINDKDYWTLFRKRFNEANHNFQKNLHARFPQLTENDLFFCSLLKLKLPNKDMGMLMQVSPESIVKKKYRIKQRMQITTEQELESILSSTPL</sequence>
<evidence type="ECO:0000256" key="2">
    <source>
        <dbReference type="ARBA" id="ARBA00022490"/>
    </source>
</evidence>
<accession>A0A3S3U5G4</accession>
<keyword evidence="7" id="KW-1133">Transmembrane helix</keyword>
<feature type="coiled-coil region" evidence="6">
    <location>
        <begin position="459"/>
        <end position="486"/>
    </location>
</feature>
<evidence type="ECO:0000256" key="6">
    <source>
        <dbReference type="SAM" id="Coils"/>
    </source>
</evidence>
<reference evidence="9 10" key="1">
    <citation type="submission" date="2019-01" db="EMBL/GenBank/DDBJ databases">
        <title>Flavobacterium sp. nov.,isolated from freshwater.</title>
        <authorList>
            <person name="Zhang R."/>
            <person name="Du Z.-J."/>
        </authorList>
    </citation>
    <scope>NUCLEOTIDE SEQUENCE [LARGE SCALE GENOMIC DNA]</scope>
    <source>
        <strain evidence="9 10">1E403</strain>
    </source>
</reference>
<keyword evidence="4" id="KW-0802">TPR repeat</keyword>
<dbReference type="EMBL" id="SBII01000001">
    <property type="protein sequence ID" value="RWX03671.1"/>
    <property type="molecule type" value="Genomic_DNA"/>
</dbReference>
<keyword evidence="2" id="KW-0963">Cytoplasm</keyword>
<dbReference type="AlphaFoldDB" id="A0A3S3U5G4"/>
<dbReference type="OrthoDB" id="1523128at2"/>
<dbReference type="PANTHER" id="PTHR46630">
    <property type="entry name" value="TETRATRICOPEPTIDE REPEAT PROTEIN 29"/>
    <property type="match status" value="1"/>
</dbReference>
<dbReference type="Proteomes" id="UP000287527">
    <property type="component" value="Unassembled WGS sequence"/>
</dbReference>
<protein>
    <submittedName>
        <fullName evidence="9">Tetratricopeptide repeat protein</fullName>
    </submittedName>
</protein>
<gene>
    <name evidence="9" type="ORF">EPI11_01725</name>
</gene>
<keyword evidence="7" id="KW-0812">Transmembrane</keyword>
<dbReference type="RefSeq" id="WP_128388226.1">
    <property type="nucleotide sequence ID" value="NZ_SBII01000001.1"/>
</dbReference>
<evidence type="ECO:0000256" key="4">
    <source>
        <dbReference type="ARBA" id="ARBA00022803"/>
    </source>
</evidence>
<evidence type="ECO:0000256" key="1">
    <source>
        <dbReference type="ARBA" id="ARBA00004496"/>
    </source>
</evidence>
<dbReference type="Gene3D" id="1.25.40.10">
    <property type="entry name" value="Tetratricopeptide repeat domain"/>
    <property type="match status" value="2"/>
</dbReference>
<proteinExistence type="inferred from homology"/>
<organism evidence="9 10">
    <name type="scientific">Flavobacterium cerinum</name>
    <dbReference type="NCBI Taxonomy" id="2502784"/>
    <lineage>
        <taxon>Bacteria</taxon>
        <taxon>Pseudomonadati</taxon>
        <taxon>Bacteroidota</taxon>
        <taxon>Flavobacteriia</taxon>
        <taxon>Flavobacteriales</taxon>
        <taxon>Flavobacteriaceae</taxon>
        <taxon>Flavobacterium</taxon>
    </lineage>
</organism>
<comment type="similarity">
    <text evidence="5">Belongs to the Rap family.</text>
</comment>
<keyword evidence="3" id="KW-0677">Repeat</keyword>
<comment type="subcellular location">
    <subcellularLocation>
        <location evidence="1">Cytoplasm</location>
    </subcellularLocation>
</comment>
<dbReference type="GO" id="GO:0005737">
    <property type="term" value="C:cytoplasm"/>
    <property type="evidence" value="ECO:0007669"/>
    <property type="project" value="UniProtKB-SubCell"/>
</dbReference>
<keyword evidence="10" id="KW-1185">Reference proteome</keyword>
<comment type="caution">
    <text evidence="9">The sequence shown here is derived from an EMBL/GenBank/DDBJ whole genome shotgun (WGS) entry which is preliminary data.</text>
</comment>
<keyword evidence="8" id="KW-0732">Signal</keyword>
<dbReference type="InterPro" id="IPR051476">
    <property type="entry name" value="Bac_ResReg_Asp_Phosphatase"/>
</dbReference>
<evidence type="ECO:0000256" key="5">
    <source>
        <dbReference type="ARBA" id="ARBA00038253"/>
    </source>
</evidence>
<evidence type="ECO:0000256" key="8">
    <source>
        <dbReference type="SAM" id="SignalP"/>
    </source>
</evidence>
<evidence type="ECO:0000313" key="10">
    <source>
        <dbReference type="Proteomes" id="UP000287527"/>
    </source>
</evidence>
<dbReference type="SUPFAM" id="SSF48452">
    <property type="entry name" value="TPR-like"/>
    <property type="match status" value="2"/>
</dbReference>
<feature type="signal peptide" evidence="8">
    <location>
        <begin position="1"/>
        <end position="18"/>
    </location>
</feature>
<feature type="transmembrane region" description="Helical" evidence="7">
    <location>
        <begin position="423"/>
        <end position="442"/>
    </location>
</feature>
<dbReference type="SMART" id="SM00028">
    <property type="entry name" value="TPR"/>
    <property type="match status" value="6"/>
</dbReference>
<name>A0A3S3U5G4_9FLAO</name>
<evidence type="ECO:0000313" key="9">
    <source>
        <dbReference type="EMBL" id="RWX03671.1"/>
    </source>
</evidence>
<dbReference type="Pfam" id="PF13424">
    <property type="entry name" value="TPR_12"/>
    <property type="match status" value="1"/>
</dbReference>
<keyword evidence="7" id="KW-0472">Membrane</keyword>
<dbReference type="InterPro" id="IPR019734">
    <property type="entry name" value="TPR_rpt"/>
</dbReference>